<keyword evidence="1" id="KW-0812">Transmembrane</keyword>
<organism evidence="2 3">
    <name type="scientific">Moritella yayanosii</name>
    <dbReference type="NCBI Taxonomy" id="69539"/>
    <lineage>
        <taxon>Bacteria</taxon>
        <taxon>Pseudomonadati</taxon>
        <taxon>Pseudomonadota</taxon>
        <taxon>Gammaproteobacteria</taxon>
        <taxon>Alteromonadales</taxon>
        <taxon>Moritellaceae</taxon>
        <taxon>Moritella</taxon>
    </lineage>
</organism>
<name>A0A330LWK3_9GAMM</name>
<accession>A0A330LWK3</accession>
<dbReference type="OrthoDB" id="6402221at2"/>
<feature type="transmembrane region" description="Helical" evidence="1">
    <location>
        <begin position="18"/>
        <end position="39"/>
    </location>
</feature>
<evidence type="ECO:0000313" key="2">
    <source>
        <dbReference type="EMBL" id="SQD80756.1"/>
    </source>
</evidence>
<protein>
    <submittedName>
        <fullName evidence="2">Chromosome replication initiation inhibitor protein</fullName>
    </submittedName>
</protein>
<evidence type="ECO:0000313" key="3">
    <source>
        <dbReference type="Proteomes" id="UP000250163"/>
    </source>
</evidence>
<gene>
    <name evidence="2" type="ORF">MORIYA_4304</name>
</gene>
<keyword evidence="1" id="KW-1133">Transmembrane helix</keyword>
<dbReference type="Proteomes" id="UP000250163">
    <property type="component" value="Chromosome MORIYA"/>
</dbReference>
<dbReference type="KEGG" id="mya:MORIYA_4304"/>
<proteinExistence type="predicted"/>
<dbReference type="AlphaFoldDB" id="A0A330LWK3"/>
<keyword evidence="3" id="KW-1185">Reference proteome</keyword>
<dbReference type="EMBL" id="LS483250">
    <property type="protein sequence ID" value="SQD80756.1"/>
    <property type="molecule type" value="Genomic_DNA"/>
</dbReference>
<reference evidence="3" key="1">
    <citation type="submission" date="2018-05" db="EMBL/GenBank/DDBJ databases">
        <authorList>
            <person name="Cea G.-C."/>
            <person name="William W."/>
        </authorList>
    </citation>
    <scope>NUCLEOTIDE SEQUENCE [LARGE SCALE GENOMIC DNA]</scope>
    <source>
        <strain evidence="3">DB21MT 5</strain>
    </source>
</reference>
<sequence length="69" mass="7898">MEVFDPHNLLAELSMFELFIKTMSPFFIFLALIVLYGYATGQNSLELIEAVINLISTIFRHAAEVFNRS</sequence>
<keyword evidence="1" id="KW-0472">Membrane</keyword>
<evidence type="ECO:0000256" key="1">
    <source>
        <dbReference type="SAM" id="Phobius"/>
    </source>
</evidence>